<dbReference type="OrthoDB" id="74183at2759"/>
<feature type="domain" description="N-end aminoacyl transferase N-terminal" evidence="7">
    <location>
        <begin position="28"/>
        <end position="100"/>
    </location>
</feature>
<comment type="caution">
    <text evidence="9">The sequence shown here is derived from an EMBL/GenBank/DDBJ whole genome shotgun (WGS) entry which is preliminary data.</text>
</comment>
<evidence type="ECO:0000313" key="9">
    <source>
        <dbReference type="EMBL" id="KAH7286811.1"/>
    </source>
</evidence>
<comment type="function">
    <text evidence="5">Involved in the post-translational conjugation of arginine to the N-terminal aspartate or glutamate of a protein. This arginylation is required for degradation of the protein via the ubiquitin pathway.</text>
</comment>
<dbReference type="GO" id="GO:0005737">
    <property type="term" value="C:cytoplasm"/>
    <property type="evidence" value="ECO:0007669"/>
    <property type="project" value="TreeGrafter"/>
</dbReference>
<sequence length="640" mass="72286">MSSKVICGSNKMVQQDVSIVEDQGQYSSSCGYCKSSGNTSISYGLWAHSLSVYDYEDLLNRGWRRSGMFLYKPEMEVSCCPPYTIRLKVNSFCPSNEQNRVIRRMQRYLDGTYDGPLSSTREDSSISDLENPTKVDDLVPNRPSEKLCCNVKSDHSPRGPDSVATSNDVDNITKKLCNAVQNALDSLYETGLLPRDLKISSIVVQKVHPAMRKRIKTSTAGRVGYSCNVAFSVAAMLSKHKEADTYIEALQQAVDYASKKQDTRNKVSPCLFAEVLASKLQGGARLYGYEVEACNGHLNFLIQDSDKLGIQDKESLYSSKRVDKEVLSSRMQGKCGSHIISRGIRSKRILEVRMKRSAFDPEEFALYKRYQIAVHHDRPDDVKESSYIRFLVNSPLKFVPPSGSETVFCGFGSFHQQYRIDGCLIAVGVVDILPSCLSSKYMFWEPDLAFLSLGKYTALKEIEWVQMAHAECPSLEYYYLGYYIHTCPKMRYKAAYRPSELLCPVTFQWVPFEIAEPLFDRQPYICLSNYVANAEQYTNNDTNKDTLVSFKDDNDFNDCISEKGTRTTQDASYLSGLASSSKETEDVGNTLLKLGEDFLQFKYLQGCIDERIIRGLVLQLREYSQRVGPTLATKMAYVLS</sequence>
<dbReference type="PIRSF" id="PIRSF037207">
    <property type="entry name" value="ATE1_euk"/>
    <property type="match status" value="1"/>
</dbReference>
<dbReference type="InterPro" id="IPR017137">
    <property type="entry name" value="Arg-tRNA-P_Trfase_1_euk"/>
</dbReference>
<dbReference type="EMBL" id="CM035437">
    <property type="protein sequence ID" value="KAH7286808.1"/>
    <property type="molecule type" value="Genomic_DNA"/>
</dbReference>
<evidence type="ECO:0000256" key="4">
    <source>
        <dbReference type="ARBA" id="ARBA00023315"/>
    </source>
</evidence>
<dbReference type="GO" id="GO:0004057">
    <property type="term" value="F:arginyl-tRNA--protein transferase activity"/>
    <property type="evidence" value="ECO:0007669"/>
    <property type="project" value="UniProtKB-EC"/>
</dbReference>
<dbReference type="InterPro" id="IPR007472">
    <property type="entry name" value="N-end_Aminoacyl_Trfase_C"/>
</dbReference>
<dbReference type="EMBL" id="CM035437">
    <property type="protein sequence ID" value="KAH7286813.1"/>
    <property type="molecule type" value="Genomic_DNA"/>
</dbReference>
<dbReference type="InterPro" id="IPR016181">
    <property type="entry name" value="Acyl_CoA_acyltransferase"/>
</dbReference>
<evidence type="ECO:0000256" key="2">
    <source>
        <dbReference type="ARBA" id="ARBA00022679"/>
    </source>
</evidence>
<reference evidence="9" key="1">
    <citation type="submission" date="2021-08" db="EMBL/GenBank/DDBJ databases">
        <title>WGS assembly of Ceratopteris richardii.</title>
        <authorList>
            <person name="Marchant D.B."/>
            <person name="Chen G."/>
            <person name="Jenkins J."/>
            <person name="Shu S."/>
            <person name="Leebens-Mack J."/>
            <person name="Grimwood J."/>
            <person name="Schmutz J."/>
            <person name="Soltis P."/>
            <person name="Soltis D."/>
            <person name="Chen Z.-H."/>
        </authorList>
    </citation>
    <scope>NUCLEOTIDE SEQUENCE</scope>
    <source>
        <strain evidence="9">Whitten #5841</strain>
        <tissue evidence="9">Leaf</tissue>
    </source>
</reference>
<dbReference type="OMA" id="NTNKMSY"/>
<evidence type="ECO:0000259" key="8">
    <source>
        <dbReference type="Pfam" id="PF04377"/>
    </source>
</evidence>
<dbReference type="Pfam" id="PF04377">
    <property type="entry name" value="ATE_C"/>
    <property type="match status" value="1"/>
</dbReference>
<feature type="compositionally biased region" description="Basic and acidic residues" evidence="6">
    <location>
        <begin position="131"/>
        <end position="143"/>
    </location>
</feature>
<accession>A0A8T2QTV9</accession>
<keyword evidence="4 5" id="KW-0012">Acyltransferase</keyword>
<comment type="catalytic activity">
    <reaction evidence="5">
        <text>an N-terminal L-alpha-aminoacyl-[protein] + L-arginyl-tRNA(Arg) = an N-terminal L-arginyl-L-aminoacyl-[protein] + tRNA(Arg) + H(+)</text>
        <dbReference type="Rhea" id="RHEA:10208"/>
        <dbReference type="Rhea" id="RHEA-COMP:9658"/>
        <dbReference type="Rhea" id="RHEA-COMP:9673"/>
        <dbReference type="Rhea" id="RHEA-COMP:10636"/>
        <dbReference type="Rhea" id="RHEA-COMP:10638"/>
        <dbReference type="ChEBI" id="CHEBI:15378"/>
        <dbReference type="ChEBI" id="CHEBI:78442"/>
        <dbReference type="ChEBI" id="CHEBI:78513"/>
        <dbReference type="ChEBI" id="CHEBI:78597"/>
        <dbReference type="ChEBI" id="CHEBI:83562"/>
        <dbReference type="EC" id="2.3.2.8"/>
    </reaction>
</comment>
<comment type="similarity">
    <text evidence="1 5">Belongs to the R-transferase family.</text>
</comment>
<proteinExistence type="inferred from homology"/>
<evidence type="ECO:0000256" key="3">
    <source>
        <dbReference type="ARBA" id="ARBA00022786"/>
    </source>
</evidence>
<dbReference type="Proteomes" id="UP000825935">
    <property type="component" value="Chromosome 32"/>
</dbReference>
<dbReference type="PANTHER" id="PTHR21367:SF1">
    <property type="entry name" value="ARGINYL-TRNA--PROTEIN TRANSFERASE 1"/>
    <property type="match status" value="1"/>
</dbReference>
<feature type="domain" description="N-end rule aminoacyl transferase C-terminal" evidence="8">
    <location>
        <begin position="362"/>
        <end position="503"/>
    </location>
</feature>
<evidence type="ECO:0000256" key="1">
    <source>
        <dbReference type="ARBA" id="ARBA00009991"/>
    </source>
</evidence>
<dbReference type="AlphaFoldDB" id="A0A8T2QTV9"/>
<evidence type="ECO:0000256" key="6">
    <source>
        <dbReference type="SAM" id="MobiDB-lite"/>
    </source>
</evidence>
<dbReference type="InterPro" id="IPR030700">
    <property type="entry name" value="N-end_Aminoacyl_Trfase"/>
</dbReference>
<protein>
    <recommendedName>
        <fullName evidence="5">Arginyl-tRNA--protein transferase</fullName>
        <ecNumber evidence="5">2.3.2.8</ecNumber>
    </recommendedName>
</protein>
<feature type="region of interest" description="Disordered" evidence="6">
    <location>
        <begin position="113"/>
        <end position="143"/>
    </location>
</feature>
<dbReference type="EC" id="2.3.2.8" evidence="5"/>
<organism evidence="9 10">
    <name type="scientific">Ceratopteris richardii</name>
    <name type="common">Triangle waterfern</name>
    <dbReference type="NCBI Taxonomy" id="49495"/>
    <lineage>
        <taxon>Eukaryota</taxon>
        <taxon>Viridiplantae</taxon>
        <taxon>Streptophyta</taxon>
        <taxon>Embryophyta</taxon>
        <taxon>Tracheophyta</taxon>
        <taxon>Polypodiopsida</taxon>
        <taxon>Polypodiidae</taxon>
        <taxon>Polypodiales</taxon>
        <taxon>Pteridineae</taxon>
        <taxon>Pteridaceae</taxon>
        <taxon>Parkerioideae</taxon>
        <taxon>Ceratopteris</taxon>
    </lineage>
</organism>
<evidence type="ECO:0000259" key="7">
    <source>
        <dbReference type="Pfam" id="PF04376"/>
    </source>
</evidence>
<evidence type="ECO:0000256" key="5">
    <source>
        <dbReference type="PIRNR" id="PIRNR037207"/>
    </source>
</evidence>
<keyword evidence="10" id="KW-1185">Reference proteome</keyword>
<dbReference type="SUPFAM" id="SSF55729">
    <property type="entry name" value="Acyl-CoA N-acyltransferases (Nat)"/>
    <property type="match status" value="1"/>
</dbReference>
<gene>
    <name evidence="9" type="ORF">KP509_32G023400</name>
</gene>
<dbReference type="InterPro" id="IPR007471">
    <property type="entry name" value="N-end_Aminoacyl_Trfase_N"/>
</dbReference>
<name>A0A8T2QTV9_CERRI</name>
<dbReference type="EMBL" id="CM035437">
    <property type="protein sequence ID" value="KAH7286809.1"/>
    <property type="molecule type" value="Genomic_DNA"/>
</dbReference>
<dbReference type="EMBL" id="CM035437">
    <property type="protein sequence ID" value="KAH7286811.1"/>
    <property type="molecule type" value="Genomic_DNA"/>
</dbReference>
<dbReference type="PANTHER" id="PTHR21367">
    <property type="entry name" value="ARGININE-TRNA-PROTEIN TRANSFERASE 1"/>
    <property type="match status" value="1"/>
</dbReference>
<evidence type="ECO:0000313" key="10">
    <source>
        <dbReference type="Proteomes" id="UP000825935"/>
    </source>
</evidence>
<keyword evidence="3 5" id="KW-0833">Ubl conjugation pathway</keyword>
<keyword evidence="2 5" id="KW-0808">Transferase</keyword>
<dbReference type="Pfam" id="PF04376">
    <property type="entry name" value="ATE_N"/>
    <property type="match status" value="1"/>
</dbReference>